<dbReference type="Proteomes" id="UP001201980">
    <property type="component" value="Unassembled WGS sequence"/>
</dbReference>
<evidence type="ECO:0000313" key="1">
    <source>
        <dbReference type="EMBL" id="KAJ2893481.1"/>
    </source>
</evidence>
<name>A0AAD5RGX0_9PEZI</name>
<reference evidence="1" key="1">
    <citation type="submission" date="2022-07" db="EMBL/GenBank/DDBJ databases">
        <title>Draft genome sequence of Zalerion maritima ATCC 34329, a (micro)plastics degrading marine fungus.</title>
        <authorList>
            <person name="Paco A."/>
            <person name="Goncalves M.F.M."/>
            <person name="Rocha-Santos T.A.P."/>
            <person name="Alves A."/>
        </authorList>
    </citation>
    <scope>NUCLEOTIDE SEQUENCE</scope>
    <source>
        <strain evidence="1">ATCC 34329</strain>
    </source>
</reference>
<dbReference type="AlphaFoldDB" id="A0AAD5RGX0"/>
<proteinExistence type="predicted"/>
<comment type="caution">
    <text evidence="1">The sequence shown here is derived from an EMBL/GenBank/DDBJ whole genome shotgun (WGS) entry which is preliminary data.</text>
</comment>
<protein>
    <submittedName>
        <fullName evidence="1">Uncharacterized protein</fullName>
    </submittedName>
</protein>
<organism evidence="1 2">
    <name type="scientific">Zalerion maritima</name>
    <dbReference type="NCBI Taxonomy" id="339359"/>
    <lineage>
        <taxon>Eukaryota</taxon>
        <taxon>Fungi</taxon>
        <taxon>Dikarya</taxon>
        <taxon>Ascomycota</taxon>
        <taxon>Pezizomycotina</taxon>
        <taxon>Sordariomycetes</taxon>
        <taxon>Lulworthiomycetidae</taxon>
        <taxon>Lulworthiales</taxon>
        <taxon>Lulworthiaceae</taxon>
        <taxon>Zalerion</taxon>
    </lineage>
</organism>
<accession>A0AAD5RGX0</accession>
<evidence type="ECO:0000313" key="2">
    <source>
        <dbReference type="Proteomes" id="UP001201980"/>
    </source>
</evidence>
<dbReference type="EMBL" id="JAKWBI020000602">
    <property type="protein sequence ID" value="KAJ2893481.1"/>
    <property type="molecule type" value="Genomic_DNA"/>
</dbReference>
<gene>
    <name evidence="1" type="ORF">MKZ38_008658</name>
</gene>
<keyword evidence="2" id="KW-1185">Reference proteome</keyword>
<sequence length="129" mass="13894">MPPHPLFAVIHDRGVADEHQLHLLGYNPGSRSSSITLSGREGRNRLRQHIPGKFIHEKLTFVVEGDGDGEQLSPTAPLKLVCDIHVAGLFFMRSMKPGRLGGSALEAGVQELREDGACDDGVIGSDMLG</sequence>